<evidence type="ECO:0000256" key="1">
    <source>
        <dbReference type="SAM" id="SignalP"/>
    </source>
</evidence>
<name>A0A4R6J3Q8_9BACT</name>
<protein>
    <submittedName>
        <fullName evidence="4">Trehalose/maltose hydrolase-like predicted phosphorylase</fullName>
    </submittedName>
</protein>
<evidence type="ECO:0000313" key="4">
    <source>
        <dbReference type="EMBL" id="TDO28825.1"/>
    </source>
</evidence>
<gene>
    <name evidence="4" type="ORF">BC659_0905</name>
</gene>
<sequence length="677" mass="75582">MKRLCQLCQLFFLLSIGWVQAQDPWKLTVPAVSSSNYYGVTVANGMIGIVSSPEPFKVKEVVLAGAYDQYGRGRVSNFLRSFNLLNMQLGIDGRNISGADVKNIKQELDMQKASFTCSFDYGDKATVTYTYYSLRHLPFTVLMDVTVTAKKDILVNAASVMEAPDALKDVQNYYNEIDRPHVTISLLTSSAKSPTGKLLMCASNTFLFSEHHGEEPRVIHEMWDNNMHLMKFNKTVKAGTSYRFSIAGSSITSAHHDDPLNEAERMTIFAKLEGRERLMSFHTKAWSELWKSDIQIEGDAQAQQDVHSMMYHLYSFVREGTDYSPSPMGLSGLGYNGHVFWDTELWMYPALLVLQPGMAKSMVEYRYNRLAAAKKNAFSHGYKGAMFPWESAATGVEETPVWALSGPFEHHITACVGIAAWNYYCVTQDKEWLKERGWPILKETADFWASRVERNGPGKYDIKNVVAADEWAENVDNNAWTNAAAKAVLNYATEAAALVGAKADADWLHVAQNIPILKMENGVTREHATYNGEGIKQGDVNLLAYPLKEVSDPKQVLKDLEYYETRVPNEGTPAMTHAIFTLLYARLGNADKALKFFKESYEPNLNPPFRVIAETKGGTNPYFATGAGGILQSVLMGFGGIDITPKGITQIKSVLPRHWKKLTLTGIGPDKKTLVVQ</sequence>
<keyword evidence="1" id="KW-0732">Signal</keyword>
<dbReference type="Pfam" id="PF03632">
    <property type="entry name" value="Glyco_hydro_65m"/>
    <property type="match status" value="1"/>
</dbReference>
<keyword evidence="4" id="KW-0378">Hydrolase</keyword>
<feature type="signal peptide" evidence="1">
    <location>
        <begin position="1"/>
        <end position="21"/>
    </location>
</feature>
<reference evidence="4 5" key="1">
    <citation type="submission" date="2019-03" db="EMBL/GenBank/DDBJ databases">
        <title>Genomic Encyclopedia of Archaeal and Bacterial Type Strains, Phase II (KMG-II): from individual species to whole genera.</title>
        <authorList>
            <person name="Goeker M."/>
        </authorList>
    </citation>
    <scope>NUCLEOTIDE SEQUENCE [LARGE SCALE GENOMIC DNA]</scope>
    <source>
        <strain evidence="4 5">DSM 28323</strain>
    </source>
</reference>
<dbReference type="InterPro" id="IPR037018">
    <property type="entry name" value="GH65_N"/>
</dbReference>
<proteinExistence type="predicted"/>
<dbReference type="Gene3D" id="2.70.98.40">
    <property type="entry name" value="Glycoside hydrolase, family 65, N-terminal domain"/>
    <property type="match status" value="1"/>
</dbReference>
<dbReference type="InterPro" id="IPR008928">
    <property type="entry name" value="6-hairpin_glycosidase_sf"/>
</dbReference>
<feature type="chain" id="PRO_5020785224" evidence="1">
    <location>
        <begin position="22"/>
        <end position="677"/>
    </location>
</feature>
<accession>A0A4R6J3Q8</accession>
<keyword evidence="5" id="KW-1185">Reference proteome</keyword>
<dbReference type="PANTHER" id="PTHR11051:SF8">
    <property type="entry name" value="PROTEIN-GLUCOSYLGALACTOSYLHYDROXYLYSINE GLUCOSIDASE"/>
    <property type="match status" value="1"/>
</dbReference>
<dbReference type="GO" id="GO:0016757">
    <property type="term" value="F:glycosyltransferase activity"/>
    <property type="evidence" value="ECO:0007669"/>
    <property type="project" value="UniProtKB-ARBA"/>
</dbReference>
<dbReference type="PANTHER" id="PTHR11051">
    <property type="entry name" value="GLYCOSYL HYDROLASE-RELATED"/>
    <property type="match status" value="1"/>
</dbReference>
<dbReference type="OrthoDB" id="9758855at2"/>
<dbReference type="GO" id="GO:0004553">
    <property type="term" value="F:hydrolase activity, hydrolyzing O-glycosyl compounds"/>
    <property type="evidence" value="ECO:0007669"/>
    <property type="project" value="TreeGrafter"/>
</dbReference>
<feature type="domain" description="Glycoside hydrolase family 65 N-terminal" evidence="3">
    <location>
        <begin position="41"/>
        <end position="131"/>
    </location>
</feature>
<dbReference type="Pfam" id="PF03636">
    <property type="entry name" value="Glyco_hydro_65N"/>
    <property type="match status" value="1"/>
</dbReference>
<dbReference type="InterPro" id="IPR012341">
    <property type="entry name" value="6hp_glycosidase-like_sf"/>
</dbReference>
<evidence type="ECO:0000259" key="2">
    <source>
        <dbReference type="Pfam" id="PF03632"/>
    </source>
</evidence>
<evidence type="ECO:0000313" key="5">
    <source>
        <dbReference type="Proteomes" id="UP000295741"/>
    </source>
</evidence>
<dbReference type="SUPFAM" id="SSF48208">
    <property type="entry name" value="Six-hairpin glycosidases"/>
    <property type="match status" value="1"/>
</dbReference>
<dbReference type="InterPro" id="IPR011013">
    <property type="entry name" value="Gal_mutarotase_sf_dom"/>
</dbReference>
<dbReference type="AlphaFoldDB" id="A0A4R6J3Q8"/>
<organism evidence="4 5">
    <name type="scientific">Sediminibacterium goheungense</name>
    <dbReference type="NCBI Taxonomy" id="1086393"/>
    <lineage>
        <taxon>Bacteria</taxon>
        <taxon>Pseudomonadati</taxon>
        <taxon>Bacteroidota</taxon>
        <taxon>Chitinophagia</taxon>
        <taxon>Chitinophagales</taxon>
        <taxon>Chitinophagaceae</taxon>
        <taxon>Sediminibacterium</taxon>
    </lineage>
</organism>
<dbReference type="EMBL" id="SNWP01000010">
    <property type="protein sequence ID" value="TDO28825.1"/>
    <property type="molecule type" value="Genomic_DNA"/>
</dbReference>
<evidence type="ECO:0000259" key="3">
    <source>
        <dbReference type="Pfam" id="PF03636"/>
    </source>
</evidence>
<dbReference type="GO" id="GO:0005975">
    <property type="term" value="P:carbohydrate metabolic process"/>
    <property type="evidence" value="ECO:0007669"/>
    <property type="project" value="InterPro"/>
</dbReference>
<dbReference type="RefSeq" id="WP_133473446.1">
    <property type="nucleotide sequence ID" value="NZ_SNWP01000010.1"/>
</dbReference>
<dbReference type="GO" id="GO:0030246">
    <property type="term" value="F:carbohydrate binding"/>
    <property type="evidence" value="ECO:0007669"/>
    <property type="project" value="InterPro"/>
</dbReference>
<comment type="caution">
    <text evidence="4">The sequence shown here is derived from an EMBL/GenBank/DDBJ whole genome shotgun (WGS) entry which is preliminary data.</text>
</comment>
<dbReference type="InterPro" id="IPR005195">
    <property type="entry name" value="Glyco_hydro_65_M"/>
</dbReference>
<dbReference type="Proteomes" id="UP000295741">
    <property type="component" value="Unassembled WGS sequence"/>
</dbReference>
<dbReference type="SUPFAM" id="SSF74650">
    <property type="entry name" value="Galactose mutarotase-like"/>
    <property type="match status" value="1"/>
</dbReference>
<dbReference type="Gene3D" id="1.50.10.10">
    <property type="match status" value="1"/>
</dbReference>
<feature type="domain" description="Glycoside hydrolase family 65 central catalytic" evidence="2">
    <location>
        <begin position="310"/>
        <end position="529"/>
    </location>
</feature>
<dbReference type="InterPro" id="IPR005196">
    <property type="entry name" value="Glyco_hydro_65_N"/>
</dbReference>